<dbReference type="RefSeq" id="XP_062630994.1">
    <property type="nucleotide sequence ID" value="XM_062775011.1"/>
</dbReference>
<feature type="transmembrane region" description="Helical" evidence="5">
    <location>
        <begin position="280"/>
        <end position="297"/>
    </location>
</feature>
<evidence type="ECO:0000313" key="7">
    <source>
        <dbReference type="Proteomes" id="UP000827549"/>
    </source>
</evidence>
<keyword evidence="2 5" id="KW-0812">Transmembrane</keyword>
<keyword evidence="3 5" id="KW-1133">Transmembrane helix</keyword>
<keyword evidence="4 5" id="KW-0472">Membrane</keyword>
<proteinExistence type="predicted"/>
<feature type="transmembrane region" description="Helical" evidence="5">
    <location>
        <begin position="20"/>
        <end position="39"/>
    </location>
</feature>
<dbReference type="PANTHER" id="PTHR16201">
    <property type="entry name" value="SEVEN TRANSMEMBRANE PROTEIN 1-RELATED"/>
    <property type="match status" value="1"/>
</dbReference>
<dbReference type="AlphaFoldDB" id="A0AAF0YJX2"/>
<sequence length="328" mass="35771">MVFQPLPDPSTCPNQNHDPWTLALSTALISGLIVSYLPQHFRIISTGTSEGLSPWFLLLGATSSASGMINLLIVQWPLFRCCRVVSGGQCAESLLGFVQVFMQWLLFTIIFILYLIYFPHVPHMRFPGQLGYGATRGHPTTDAAEAAAHDKLVAENKVEWRKAVGVAWLTLIHLYITAARSIAADTRSVVLLILALVLLNTLPTTKPPQPALRRLAQFCGVTGTLLAICQYAPQIYKTFGAGLVGALSIGTMCIQVPGSVMFCISIAVREGTDWTSWMPYAVTGLMQGALLVICLLWKRRQKSLGIDDFGDPLPRPSASDERSALLSS</sequence>
<protein>
    <submittedName>
        <fullName evidence="6">Purtative protein</fullName>
    </submittedName>
</protein>
<dbReference type="Pfam" id="PF04193">
    <property type="entry name" value="PQ-loop"/>
    <property type="match status" value="2"/>
</dbReference>
<comment type="subcellular location">
    <subcellularLocation>
        <location evidence="1">Membrane</location>
        <topology evidence="1">Multi-pass membrane protein</topology>
    </subcellularLocation>
</comment>
<feature type="transmembrane region" description="Helical" evidence="5">
    <location>
        <begin position="51"/>
        <end position="74"/>
    </location>
</feature>
<keyword evidence="7" id="KW-1185">Reference proteome</keyword>
<gene>
    <name evidence="6" type="primary">SPAC4C5.03_1</name>
    <name evidence="6" type="ORF">LOC62_06G008475</name>
</gene>
<dbReference type="GO" id="GO:0016020">
    <property type="term" value="C:membrane"/>
    <property type="evidence" value="ECO:0007669"/>
    <property type="project" value="UniProtKB-SubCell"/>
</dbReference>
<dbReference type="PANTHER" id="PTHR16201:SF11">
    <property type="entry name" value="PQ-LOOP REPEAT-CONTAINING PROTEIN"/>
    <property type="match status" value="1"/>
</dbReference>
<organism evidence="6 7">
    <name type="scientific">Vanrija pseudolonga</name>
    <dbReference type="NCBI Taxonomy" id="143232"/>
    <lineage>
        <taxon>Eukaryota</taxon>
        <taxon>Fungi</taxon>
        <taxon>Dikarya</taxon>
        <taxon>Basidiomycota</taxon>
        <taxon>Agaricomycotina</taxon>
        <taxon>Tremellomycetes</taxon>
        <taxon>Trichosporonales</taxon>
        <taxon>Trichosporonaceae</taxon>
        <taxon>Vanrija</taxon>
    </lineage>
</organism>
<dbReference type="Proteomes" id="UP000827549">
    <property type="component" value="Chromosome 6"/>
</dbReference>
<evidence type="ECO:0000256" key="2">
    <source>
        <dbReference type="ARBA" id="ARBA00022692"/>
    </source>
</evidence>
<evidence type="ECO:0000256" key="5">
    <source>
        <dbReference type="SAM" id="Phobius"/>
    </source>
</evidence>
<evidence type="ECO:0000256" key="1">
    <source>
        <dbReference type="ARBA" id="ARBA00004141"/>
    </source>
</evidence>
<dbReference type="Gene3D" id="1.20.1280.290">
    <property type="match status" value="1"/>
</dbReference>
<dbReference type="GeneID" id="87811641"/>
<evidence type="ECO:0000313" key="6">
    <source>
        <dbReference type="EMBL" id="WOO84968.1"/>
    </source>
</evidence>
<feature type="transmembrane region" description="Helical" evidence="5">
    <location>
        <begin position="244"/>
        <end position="268"/>
    </location>
</feature>
<reference evidence="6" key="1">
    <citation type="submission" date="2023-10" db="EMBL/GenBank/DDBJ databases">
        <authorList>
            <person name="Noh H."/>
        </authorList>
    </citation>
    <scope>NUCLEOTIDE SEQUENCE</scope>
    <source>
        <strain evidence="6">DUCC4014</strain>
    </source>
</reference>
<dbReference type="InterPro" id="IPR051415">
    <property type="entry name" value="LAAT-1"/>
</dbReference>
<dbReference type="InterPro" id="IPR006603">
    <property type="entry name" value="PQ-loop_rpt"/>
</dbReference>
<accession>A0AAF0YJX2</accession>
<dbReference type="EMBL" id="CP086719">
    <property type="protein sequence ID" value="WOO84968.1"/>
    <property type="molecule type" value="Genomic_DNA"/>
</dbReference>
<evidence type="ECO:0000256" key="4">
    <source>
        <dbReference type="ARBA" id="ARBA00023136"/>
    </source>
</evidence>
<dbReference type="SMART" id="SM00679">
    <property type="entry name" value="CTNS"/>
    <property type="match status" value="2"/>
</dbReference>
<feature type="transmembrane region" description="Helical" evidence="5">
    <location>
        <begin position="94"/>
        <end position="117"/>
    </location>
</feature>
<name>A0AAF0YJX2_9TREE</name>
<evidence type="ECO:0000256" key="3">
    <source>
        <dbReference type="ARBA" id="ARBA00022989"/>
    </source>
</evidence>